<keyword evidence="2" id="KW-1185">Reference proteome</keyword>
<reference evidence="1 2" key="1">
    <citation type="submission" date="2018-03" db="EMBL/GenBank/DDBJ databases">
        <title>Genomes of Pezizomycetes fungi and the evolution of truffles.</title>
        <authorList>
            <person name="Murat C."/>
            <person name="Payen T."/>
            <person name="Noel B."/>
            <person name="Kuo A."/>
            <person name="Martin F.M."/>
        </authorList>
    </citation>
    <scope>NUCLEOTIDE SEQUENCE [LARGE SCALE GENOMIC DNA]</scope>
    <source>
        <strain evidence="1">091103-1</strain>
    </source>
</reference>
<accession>A0A317SCH1</accession>
<dbReference type="AlphaFoldDB" id="A0A317SCH1"/>
<evidence type="ECO:0000313" key="1">
    <source>
        <dbReference type="EMBL" id="PWW71878.1"/>
    </source>
</evidence>
<sequence>MRYKTFYNLATIVSRDSIFHNIFQNPQVLPVIQLFWRIGNTIKQKSSFPGYVGFLDGSDMVLQHSSSFQRESYFN</sequence>
<organism evidence="1 2">
    <name type="scientific">Tuber magnatum</name>
    <name type="common">white Piedmont truffle</name>
    <dbReference type="NCBI Taxonomy" id="42249"/>
    <lineage>
        <taxon>Eukaryota</taxon>
        <taxon>Fungi</taxon>
        <taxon>Dikarya</taxon>
        <taxon>Ascomycota</taxon>
        <taxon>Pezizomycotina</taxon>
        <taxon>Pezizomycetes</taxon>
        <taxon>Pezizales</taxon>
        <taxon>Tuberaceae</taxon>
        <taxon>Tuber</taxon>
    </lineage>
</organism>
<evidence type="ECO:0000313" key="2">
    <source>
        <dbReference type="Proteomes" id="UP000246991"/>
    </source>
</evidence>
<gene>
    <name evidence="1" type="ORF">C7212DRAFT_230117</name>
</gene>
<dbReference type="EMBL" id="PYWC01000130">
    <property type="protein sequence ID" value="PWW71878.1"/>
    <property type="molecule type" value="Genomic_DNA"/>
</dbReference>
<name>A0A317SCH1_9PEZI</name>
<protein>
    <submittedName>
        <fullName evidence="1">Uncharacterized protein</fullName>
    </submittedName>
</protein>
<proteinExistence type="predicted"/>
<dbReference type="Proteomes" id="UP000246991">
    <property type="component" value="Unassembled WGS sequence"/>
</dbReference>
<comment type="caution">
    <text evidence="1">The sequence shown here is derived from an EMBL/GenBank/DDBJ whole genome shotgun (WGS) entry which is preliminary data.</text>
</comment>